<comment type="caution">
    <text evidence="2">The sequence shown here is derived from an EMBL/GenBank/DDBJ whole genome shotgun (WGS) entry which is preliminary data.</text>
</comment>
<dbReference type="Proteomes" id="UP000292507">
    <property type="component" value="Unassembled WGS sequence"/>
</dbReference>
<accession>A0A4Q7Y298</accession>
<dbReference type="AlphaFoldDB" id="A0A4Q7Y298"/>
<dbReference type="RefSeq" id="WP_158657666.1">
    <property type="nucleotide sequence ID" value="NZ_POQT01000047.1"/>
</dbReference>
<protein>
    <submittedName>
        <fullName evidence="2">Uncharacterized protein</fullName>
    </submittedName>
</protein>
<sequence>MSYTPRLKALSDTVRQLRRELTKAEDDYLELRDREKKLGAAAAEGDAELAEQYGMREI</sequence>
<gene>
    <name evidence="2" type="ORF">BKA19_0248</name>
</gene>
<organism evidence="2 3">
    <name type="scientific">Blastococcus saxobsidens</name>
    <dbReference type="NCBI Taxonomy" id="138336"/>
    <lineage>
        <taxon>Bacteria</taxon>
        <taxon>Bacillati</taxon>
        <taxon>Actinomycetota</taxon>
        <taxon>Actinomycetes</taxon>
        <taxon>Geodermatophilales</taxon>
        <taxon>Geodermatophilaceae</taxon>
        <taxon>Blastococcus</taxon>
    </lineage>
</organism>
<keyword evidence="3" id="KW-1185">Reference proteome</keyword>
<keyword evidence="1" id="KW-0175">Coiled coil</keyword>
<evidence type="ECO:0000313" key="2">
    <source>
        <dbReference type="EMBL" id="RZU30628.1"/>
    </source>
</evidence>
<dbReference type="EMBL" id="SHKV01000001">
    <property type="protein sequence ID" value="RZU30628.1"/>
    <property type="molecule type" value="Genomic_DNA"/>
</dbReference>
<reference evidence="2 3" key="1">
    <citation type="submission" date="2019-02" db="EMBL/GenBank/DDBJ databases">
        <title>Sequencing the genomes of 1000 actinobacteria strains.</title>
        <authorList>
            <person name="Klenk H.-P."/>
        </authorList>
    </citation>
    <scope>NUCLEOTIDE SEQUENCE [LARGE SCALE GENOMIC DNA]</scope>
    <source>
        <strain evidence="2 3">DSM 44509</strain>
    </source>
</reference>
<evidence type="ECO:0000256" key="1">
    <source>
        <dbReference type="SAM" id="Coils"/>
    </source>
</evidence>
<feature type="coiled-coil region" evidence="1">
    <location>
        <begin position="7"/>
        <end position="34"/>
    </location>
</feature>
<name>A0A4Q7Y298_9ACTN</name>
<evidence type="ECO:0000313" key="3">
    <source>
        <dbReference type="Proteomes" id="UP000292507"/>
    </source>
</evidence>
<proteinExistence type="predicted"/>